<evidence type="ECO:0000313" key="3">
    <source>
        <dbReference type="Proteomes" id="UP001597502"/>
    </source>
</evidence>
<evidence type="ECO:0000259" key="1">
    <source>
        <dbReference type="Pfam" id="PF06114"/>
    </source>
</evidence>
<dbReference type="EMBL" id="JBHUNA010000009">
    <property type="protein sequence ID" value="MFD2760476.1"/>
    <property type="molecule type" value="Genomic_DNA"/>
</dbReference>
<sequence length="161" mass="18871">MTICNKTSSLDIANNIESLYFAIDETDVDAFYSLFIMKKVANYLNIQLHYFDEPSEANNLGGCYRIFLNQNQSSQKQWQDFGHELGHVLVHEGCQWGIPRLFRHYQEGQARKFALHFCVPSFLLKQLNTIDIHLLMKTFNVEQNFALQRIEMYKNELLDAL</sequence>
<dbReference type="InterPro" id="IPR010359">
    <property type="entry name" value="IrrE_HExxH"/>
</dbReference>
<keyword evidence="3" id="KW-1185">Reference proteome</keyword>
<name>A0ABW5V4T9_9BACI</name>
<organism evidence="2 3">
    <name type="scientific">Lentibacillus juripiscarius</name>
    <dbReference type="NCBI Taxonomy" id="257446"/>
    <lineage>
        <taxon>Bacteria</taxon>
        <taxon>Bacillati</taxon>
        <taxon>Bacillota</taxon>
        <taxon>Bacilli</taxon>
        <taxon>Bacillales</taxon>
        <taxon>Bacillaceae</taxon>
        <taxon>Lentibacillus</taxon>
    </lineage>
</organism>
<dbReference type="RefSeq" id="WP_382391990.1">
    <property type="nucleotide sequence ID" value="NZ_JBHUNA010000009.1"/>
</dbReference>
<accession>A0ABW5V4T9</accession>
<feature type="domain" description="IrrE N-terminal-like" evidence="1">
    <location>
        <begin position="49"/>
        <end position="150"/>
    </location>
</feature>
<protein>
    <submittedName>
        <fullName evidence="2">ImmA/IrrE family metallo-endopeptidase</fullName>
    </submittedName>
</protein>
<reference evidence="3" key="1">
    <citation type="journal article" date="2019" name="Int. J. Syst. Evol. Microbiol.">
        <title>The Global Catalogue of Microorganisms (GCM) 10K type strain sequencing project: providing services to taxonomists for standard genome sequencing and annotation.</title>
        <authorList>
            <consortium name="The Broad Institute Genomics Platform"/>
            <consortium name="The Broad Institute Genome Sequencing Center for Infectious Disease"/>
            <person name="Wu L."/>
            <person name="Ma J."/>
        </authorList>
    </citation>
    <scope>NUCLEOTIDE SEQUENCE [LARGE SCALE GENOMIC DNA]</scope>
    <source>
        <strain evidence="3">TISTR 1535</strain>
    </source>
</reference>
<dbReference type="Proteomes" id="UP001597502">
    <property type="component" value="Unassembled WGS sequence"/>
</dbReference>
<proteinExistence type="predicted"/>
<comment type="caution">
    <text evidence="2">The sequence shown here is derived from an EMBL/GenBank/DDBJ whole genome shotgun (WGS) entry which is preliminary data.</text>
</comment>
<dbReference type="Pfam" id="PF06114">
    <property type="entry name" value="Peptidase_M78"/>
    <property type="match status" value="1"/>
</dbReference>
<evidence type="ECO:0000313" key="2">
    <source>
        <dbReference type="EMBL" id="MFD2760476.1"/>
    </source>
</evidence>
<gene>
    <name evidence="2" type="ORF">ACFSUO_05760</name>
</gene>